<keyword evidence="1" id="KW-1133">Transmembrane helix</keyword>
<feature type="transmembrane region" description="Helical" evidence="1">
    <location>
        <begin position="52"/>
        <end position="73"/>
    </location>
</feature>
<reference evidence="2" key="1">
    <citation type="journal article" date="2020" name="Stud. Mycol.">
        <title>101 Dothideomycetes genomes: a test case for predicting lifestyles and emergence of pathogens.</title>
        <authorList>
            <person name="Haridas S."/>
            <person name="Albert R."/>
            <person name="Binder M."/>
            <person name="Bloem J."/>
            <person name="Labutti K."/>
            <person name="Salamov A."/>
            <person name="Andreopoulos B."/>
            <person name="Baker S."/>
            <person name="Barry K."/>
            <person name="Bills G."/>
            <person name="Bluhm B."/>
            <person name="Cannon C."/>
            <person name="Castanera R."/>
            <person name="Culley D."/>
            <person name="Daum C."/>
            <person name="Ezra D."/>
            <person name="Gonzalez J."/>
            <person name="Henrissat B."/>
            <person name="Kuo A."/>
            <person name="Liang C."/>
            <person name="Lipzen A."/>
            <person name="Lutzoni F."/>
            <person name="Magnuson J."/>
            <person name="Mondo S."/>
            <person name="Nolan M."/>
            <person name="Ohm R."/>
            <person name="Pangilinan J."/>
            <person name="Park H.-J."/>
            <person name="Ramirez L."/>
            <person name="Alfaro M."/>
            <person name="Sun H."/>
            <person name="Tritt A."/>
            <person name="Yoshinaga Y."/>
            <person name="Zwiers L.-H."/>
            <person name="Turgeon B."/>
            <person name="Goodwin S."/>
            <person name="Spatafora J."/>
            <person name="Crous P."/>
            <person name="Grigoriev I."/>
        </authorList>
    </citation>
    <scope>NUCLEOTIDE SEQUENCE</scope>
    <source>
        <strain evidence="2">CBS 627.86</strain>
    </source>
</reference>
<dbReference type="Proteomes" id="UP000799770">
    <property type="component" value="Unassembled WGS sequence"/>
</dbReference>
<keyword evidence="1" id="KW-0812">Transmembrane</keyword>
<dbReference type="EMBL" id="ML977348">
    <property type="protein sequence ID" value="KAF2108391.1"/>
    <property type="molecule type" value="Genomic_DNA"/>
</dbReference>
<feature type="transmembrane region" description="Helical" evidence="1">
    <location>
        <begin position="12"/>
        <end position="32"/>
    </location>
</feature>
<evidence type="ECO:0000313" key="2">
    <source>
        <dbReference type="EMBL" id="KAF2108391.1"/>
    </source>
</evidence>
<dbReference type="AlphaFoldDB" id="A0A6A5YQI5"/>
<gene>
    <name evidence="2" type="ORF">BDV96DRAFT_587708</name>
</gene>
<evidence type="ECO:0000256" key="1">
    <source>
        <dbReference type="SAM" id="Phobius"/>
    </source>
</evidence>
<organism evidence="2 3">
    <name type="scientific">Lophiotrema nucula</name>
    <dbReference type="NCBI Taxonomy" id="690887"/>
    <lineage>
        <taxon>Eukaryota</taxon>
        <taxon>Fungi</taxon>
        <taxon>Dikarya</taxon>
        <taxon>Ascomycota</taxon>
        <taxon>Pezizomycotina</taxon>
        <taxon>Dothideomycetes</taxon>
        <taxon>Pleosporomycetidae</taxon>
        <taxon>Pleosporales</taxon>
        <taxon>Lophiotremataceae</taxon>
        <taxon>Lophiotrema</taxon>
    </lineage>
</organism>
<proteinExistence type="predicted"/>
<protein>
    <submittedName>
        <fullName evidence="2">Uncharacterized protein</fullName>
    </submittedName>
</protein>
<sequence>MIRRQTGSRKHRVLITRLSMPGLCLSLVKFRIATSSKCWLRHGLPNLTSGRLILSSSATLGYCYHLLVISSFAREFSCSSAGRVKDNYIVECWRFESRTPN</sequence>
<keyword evidence="3" id="KW-1185">Reference proteome</keyword>
<name>A0A6A5YQI5_9PLEO</name>
<accession>A0A6A5YQI5</accession>
<keyword evidence="1" id="KW-0472">Membrane</keyword>
<evidence type="ECO:0000313" key="3">
    <source>
        <dbReference type="Proteomes" id="UP000799770"/>
    </source>
</evidence>